<dbReference type="EMBL" id="JAROYP010000002">
    <property type="protein sequence ID" value="MDH5160365.1"/>
    <property type="molecule type" value="Genomic_DNA"/>
</dbReference>
<feature type="signal peptide" evidence="1">
    <location>
        <begin position="1"/>
        <end position="24"/>
    </location>
</feature>
<sequence>MKKMLIRLGLISALILTVSTSVSAATIEPQGCSLNGPPRWCEGAQ</sequence>
<dbReference type="AlphaFoldDB" id="A0AAW6SSQ6"/>
<name>A0AAW6SSQ6_9BACI</name>
<reference evidence="2" key="1">
    <citation type="submission" date="2023-03" db="EMBL/GenBank/DDBJ databases">
        <title>Bacterial isolates from washroom surfaces on a university campus.</title>
        <authorList>
            <person name="Holman D.B."/>
            <person name="Gzyl K.E."/>
            <person name="Taheri A.E."/>
        </authorList>
    </citation>
    <scope>NUCLEOTIDE SEQUENCE</scope>
    <source>
        <strain evidence="2">RD03</strain>
    </source>
</reference>
<gene>
    <name evidence="2" type="ORF">P5X88_05410</name>
</gene>
<evidence type="ECO:0000256" key="1">
    <source>
        <dbReference type="SAM" id="SignalP"/>
    </source>
</evidence>
<comment type="caution">
    <text evidence="2">The sequence shown here is derived from an EMBL/GenBank/DDBJ whole genome shotgun (WGS) entry which is preliminary data.</text>
</comment>
<proteinExistence type="predicted"/>
<keyword evidence="1" id="KW-0732">Signal</keyword>
<dbReference type="Proteomes" id="UP001159179">
    <property type="component" value="Unassembled WGS sequence"/>
</dbReference>
<protein>
    <submittedName>
        <fullName evidence="2">Uncharacterized protein</fullName>
    </submittedName>
</protein>
<accession>A0AAW6SSQ6</accession>
<feature type="chain" id="PRO_5044026325" evidence="1">
    <location>
        <begin position="25"/>
        <end position="45"/>
    </location>
</feature>
<evidence type="ECO:0000313" key="2">
    <source>
        <dbReference type="EMBL" id="MDH5160365.1"/>
    </source>
</evidence>
<dbReference type="RefSeq" id="WP_280616024.1">
    <property type="nucleotide sequence ID" value="NZ_JAROYP010000002.1"/>
</dbReference>
<evidence type="ECO:0000313" key="3">
    <source>
        <dbReference type="Proteomes" id="UP001159179"/>
    </source>
</evidence>
<organism evidence="2 3">
    <name type="scientific">Heyndrickxia oleronia</name>
    <dbReference type="NCBI Taxonomy" id="38875"/>
    <lineage>
        <taxon>Bacteria</taxon>
        <taxon>Bacillati</taxon>
        <taxon>Bacillota</taxon>
        <taxon>Bacilli</taxon>
        <taxon>Bacillales</taxon>
        <taxon>Bacillaceae</taxon>
        <taxon>Heyndrickxia</taxon>
    </lineage>
</organism>